<protein>
    <submittedName>
        <fullName evidence="1">Uncharacterized protein</fullName>
    </submittedName>
</protein>
<evidence type="ECO:0000313" key="2">
    <source>
        <dbReference type="Proteomes" id="UP000481861"/>
    </source>
</evidence>
<proteinExistence type="predicted"/>
<sequence length="153" mass="16370">MACWVGRGDGSGRRAEVAECEIRVVRLGGIGWEWDVKVLCLAGEAAVGTVGTLGCGKESVGVGMLAVLGVFGWRAGGMLGWVYGRFGGFDCLFWGCLYTLRADRGLFGTSSIGRCLLVFVFDEGGRLRKESGRVIRPLEAPNDHQSVCNSFDA</sequence>
<dbReference type="EMBL" id="JAADJZ010000008">
    <property type="protein sequence ID" value="KAF2872974.1"/>
    <property type="molecule type" value="Genomic_DNA"/>
</dbReference>
<keyword evidence="2" id="KW-1185">Reference proteome</keyword>
<organism evidence="1 2">
    <name type="scientific">Massariosphaeria phaeospora</name>
    <dbReference type="NCBI Taxonomy" id="100035"/>
    <lineage>
        <taxon>Eukaryota</taxon>
        <taxon>Fungi</taxon>
        <taxon>Dikarya</taxon>
        <taxon>Ascomycota</taxon>
        <taxon>Pezizomycotina</taxon>
        <taxon>Dothideomycetes</taxon>
        <taxon>Pleosporomycetidae</taxon>
        <taxon>Pleosporales</taxon>
        <taxon>Pleosporales incertae sedis</taxon>
        <taxon>Massariosphaeria</taxon>
    </lineage>
</organism>
<comment type="caution">
    <text evidence="1">The sequence shown here is derived from an EMBL/GenBank/DDBJ whole genome shotgun (WGS) entry which is preliminary data.</text>
</comment>
<dbReference type="AlphaFoldDB" id="A0A7C8I808"/>
<name>A0A7C8I808_9PLEO</name>
<reference evidence="1 2" key="1">
    <citation type="submission" date="2020-01" db="EMBL/GenBank/DDBJ databases">
        <authorList>
            <consortium name="DOE Joint Genome Institute"/>
            <person name="Haridas S."/>
            <person name="Albert R."/>
            <person name="Binder M."/>
            <person name="Bloem J."/>
            <person name="Labutti K."/>
            <person name="Salamov A."/>
            <person name="Andreopoulos B."/>
            <person name="Baker S.E."/>
            <person name="Barry K."/>
            <person name="Bills G."/>
            <person name="Bluhm B.H."/>
            <person name="Cannon C."/>
            <person name="Castanera R."/>
            <person name="Culley D.E."/>
            <person name="Daum C."/>
            <person name="Ezra D."/>
            <person name="Gonzalez J.B."/>
            <person name="Henrissat B."/>
            <person name="Kuo A."/>
            <person name="Liang C."/>
            <person name="Lipzen A."/>
            <person name="Lutzoni F."/>
            <person name="Magnuson J."/>
            <person name="Mondo S."/>
            <person name="Nolan M."/>
            <person name="Ohm R."/>
            <person name="Pangilinan J."/>
            <person name="Park H.-J.H."/>
            <person name="Ramirez L."/>
            <person name="Alfaro M."/>
            <person name="Sun H."/>
            <person name="Tritt A."/>
            <person name="Yoshinaga Y."/>
            <person name="Zwiers L.-H.L."/>
            <person name="Turgeon B.G."/>
            <person name="Goodwin S.B."/>
            <person name="Spatafora J.W."/>
            <person name="Crous P.W."/>
            <person name="Grigoriev I.V."/>
        </authorList>
    </citation>
    <scope>NUCLEOTIDE SEQUENCE [LARGE SCALE GENOMIC DNA]</scope>
    <source>
        <strain evidence="1 2">CBS 611.86</strain>
    </source>
</reference>
<dbReference type="Proteomes" id="UP000481861">
    <property type="component" value="Unassembled WGS sequence"/>
</dbReference>
<evidence type="ECO:0000313" key="1">
    <source>
        <dbReference type="EMBL" id="KAF2872974.1"/>
    </source>
</evidence>
<accession>A0A7C8I808</accession>
<gene>
    <name evidence="1" type="ORF">BDV95DRAFT_362480</name>
</gene>